<dbReference type="Pfam" id="PF00005">
    <property type="entry name" value="ABC_tran"/>
    <property type="match status" value="2"/>
</dbReference>
<gene>
    <name evidence="12" type="ORF">HGRIS_007445</name>
</gene>
<feature type="compositionally biased region" description="Low complexity" evidence="8">
    <location>
        <begin position="431"/>
        <end position="448"/>
    </location>
</feature>
<dbReference type="PROSITE" id="PS00211">
    <property type="entry name" value="ABC_TRANSPORTER_1"/>
    <property type="match status" value="1"/>
</dbReference>
<reference evidence="13" key="1">
    <citation type="submission" date="2024-06" db="EMBL/GenBank/DDBJ databases">
        <title>Multi-omics analyses provide insights into the biosynthesis of the anticancer antibiotic pleurotin in Hohenbuehelia grisea.</title>
        <authorList>
            <person name="Weaver J.A."/>
            <person name="Alberti F."/>
        </authorList>
    </citation>
    <scope>NUCLEOTIDE SEQUENCE [LARGE SCALE GENOMIC DNA]</scope>
    <source>
        <strain evidence="13">T-177</strain>
    </source>
</reference>
<dbReference type="PANTHER" id="PTHR24223">
    <property type="entry name" value="ATP-BINDING CASSETTE SUB-FAMILY C"/>
    <property type="match status" value="1"/>
</dbReference>
<feature type="transmembrane region" description="Helical" evidence="9">
    <location>
        <begin position="1076"/>
        <end position="1101"/>
    </location>
</feature>
<feature type="domain" description="ABC transporter" evidence="10">
    <location>
        <begin position="778"/>
        <end position="1018"/>
    </location>
</feature>
<feature type="transmembrane region" description="Helical" evidence="9">
    <location>
        <begin position="638"/>
        <end position="659"/>
    </location>
</feature>
<dbReference type="SUPFAM" id="SSF52540">
    <property type="entry name" value="P-loop containing nucleoside triphosphate hydrolases"/>
    <property type="match status" value="2"/>
</dbReference>
<feature type="compositionally biased region" description="Polar residues" evidence="8">
    <location>
        <begin position="449"/>
        <end position="460"/>
    </location>
</feature>
<proteinExistence type="predicted"/>
<comment type="subcellular location">
    <subcellularLocation>
        <location evidence="1">Membrane</location>
    </subcellularLocation>
</comment>
<feature type="region of interest" description="Disordered" evidence="8">
    <location>
        <begin position="419"/>
        <end position="460"/>
    </location>
</feature>
<keyword evidence="3 9" id="KW-0812">Transmembrane</keyword>
<evidence type="ECO:0000313" key="12">
    <source>
        <dbReference type="EMBL" id="KAL0950659.1"/>
    </source>
</evidence>
<evidence type="ECO:0000256" key="5">
    <source>
        <dbReference type="ARBA" id="ARBA00022840"/>
    </source>
</evidence>
<organism evidence="12 13">
    <name type="scientific">Hohenbuehelia grisea</name>
    <dbReference type="NCBI Taxonomy" id="104357"/>
    <lineage>
        <taxon>Eukaryota</taxon>
        <taxon>Fungi</taxon>
        <taxon>Dikarya</taxon>
        <taxon>Basidiomycota</taxon>
        <taxon>Agaricomycotina</taxon>
        <taxon>Agaricomycetes</taxon>
        <taxon>Agaricomycetidae</taxon>
        <taxon>Agaricales</taxon>
        <taxon>Pleurotineae</taxon>
        <taxon>Pleurotaceae</taxon>
        <taxon>Hohenbuehelia</taxon>
    </lineage>
</organism>
<feature type="transmembrane region" description="Helical" evidence="9">
    <location>
        <begin position="1304"/>
        <end position="1324"/>
    </location>
</feature>
<dbReference type="InterPro" id="IPR003593">
    <property type="entry name" value="AAA+_ATPase"/>
</dbReference>
<evidence type="ECO:0008006" key="14">
    <source>
        <dbReference type="Google" id="ProtNLM"/>
    </source>
</evidence>
<feature type="domain" description="ABC transmembrane type-1" evidence="11">
    <location>
        <begin position="1085"/>
        <end position="1360"/>
    </location>
</feature>
<feature type="compositionally biased region" description="Polar residues" evidence="8">
    <location>
        <begin position="492"/>
        <end position="511"/>
    </location>
</feature>
<evidence type="ECO:0000256" key="3">
    <source>
        <dbReference type="ARBA" id="ARBA00022692"/>
    </source>
</evidence>
<keyword evidence="4" id="KW-0547">Nucleotide-binding</keyword>
<feature type="transmembrane region" description="Helical" evidence="9">
    <location>
        <begin position="1121"/>
        <end position="1144"/>
    </location>
</feature>
<dbReference type="InterPro" id="IPR027417">
    <property type="entry name" value="P-loop_NTPase"/>
</dbReference>
<feature type="domain" description="ABC transmembrane type-1" evidence="11">
    <location>
        <begin position="330"/>
        <end position="656"/>
    </location>
</feature>
<keyword evidence="6 9" id="KW-1133">Transmembrane helix</keyword>
<name>A0ABR3J4T9_9AGAR</name>
<dbReference type="PROSITE" id="PS50929">
    <property type="entry name" value="ABC_TM1F"/>
    <property type="match status" value="2"/>
</dbReference>
<dbReference type="InterPro" id="IPR036640">
    <property type="entry name" value="ABC1_TM_sf"/>
</dbReference>
<dbReference type="EMBL" id="JASNQZ010000011">
    <property type="protein sequence ID" value="KAL0950659.1"/>
    <property type="molecule type" value="Genomic_DNA"/>
</dbReference>
<dbReference type="InterPro" id="IPR017871">
    <property type="entry name" value="ABC_transporter-like_CS"/>
</dbReference>
<dbReference type="SMART" id="SM00382">
    <property type="entry name" value="AAA"/>
    <property type="match status" value="2"/>
</dbReference>
<dbReference type="Proteomes" id="UP001556367">
    <property type="component" value="Unassembled WGS sequence"/>
</dbReference>
<comment type="caution">
    <text evidence="12">The sequence shown here is derived from an EMBL/GenBank/DDBJ whole genome shotgun (WGS) entry which is preliminary data.</text>
</comment>
<evidence type="ECO:0000256" key="9">
    <source>
        <dbReference type="SAM" id="Phobius"/>
    </source>
</evidence>
<sequence length="1647" mass="182320">MTAFYKDSLLIPLYATGLSFAIFCADAVYLSKRAQDSGPTLSRETDADGPLLGNAPASISAKIRAHAHFHGGMVIFGFQIARTVGCVVLLSLNVAYLVLREIDDNAHNPPQRLFALGHFALQQQDSWHIFSLSVTYHYITIVALLYLSSKPLGASPTGTGRIKKTFPYHLSCILLTTLAVFCWRDVWPLCTYTLRPLDLPTDNVNPSYAAPILWAQVAILVIIGVLIPLLRPRVSVPLSKDPNQGPDPEETCSIVSLVTYSFLDPWIFKAYRQPHLEFDELPALADRNSAAYLREKTFSRLDSFHSESKLDKSGHIFFRLFGLFLPELGLMTLMVLLASAMDFVAPIGVNRLLNYFETNGEDKFIRPWVWVLWLFFGPFIRTLANNWYYWLSSTWLIQFESVITQLVFEHGLRVRMRAEPSQDTTSPAVQTDSTSTPSTPAGTSTTSPEAHSTGSSVQDSARESSFSSKFTALARAWAFIRCRVRRKEKSAQKSQSTKNARPNSEGPTNTQARMTNLITSDLESLGDLRHAILFLVPVPLEAGLAVWFLYSILGWSAFVGMSAILILYPVPGYIGRLLHHFQKDRMSRTDARVQSVTETMNLVRMIKIFGWEREMNTRISEKREAELAFLRKRKMLELISTLVNHAVPLIIMMASYTTYSMTVFNILEQRLYVLQYGINVCITGKVSLDRLDEFLKKSELLDHFSTRPFSRRGVPVSATANGQDRERYDADGTTDLSRSNTSTIMVPDLPLIQPPAGYDDVIGFHDASFTWSVADTESQTSSTATSGNGAEAPAIPVKRNFALNIEGELLFRRGCMNLIVGPTGSGKTSLLMALLGEMHFVPKSLDSWYQLPRSGGISYASQESWVQNETIRDNILFGSPYNEDRYTKVIRQCCLERDIGMFEAGDMTEVGEKGITLSGGQKARVTLARAVYSRTETILLDDVLAALDVHTAKWIVDKCFSGDLLKGRTVILVTHNIALAKPIASFIVSMGANGRIASHGSVSEVLKEDKALAREVMEEEKAIAKEEAGQVNEPKAESPEAGSAGKLVIKEEVKLGHVGWQAWKVYFSALGGNHPLAFFTGYYGLCVIVAILLVGQTWYLGYWSAQYENHSSRDVPVAHYLSVYGLLLLSVMITMSLQEVILIFGSMAASRSLHQQLIHAMLGTTWRWLDTTPISRIITRCTQDISAIDSNVPGRFSTLSDVSLDVIIKFSAVVLFVPAFLGPGIVLLLLGGWCGRIYIAAQLSVKRESSNAKAPVLGHFGAATAGLVSIRAYGAQDSSRKEAQIRIDRYTRTMRPFYNLNRWVAVRTDFLGSLFVAGLAIYLLYGGRLSSANTGFTLNMAVGFSSVIMFLVRVMNEFELQGNSLERIQGYLSVDQEPKPVVQRKPPAYWPSSGKIVVEKLSARYSADGPKVLQDISFYIKSGERVGVVGRTGSGKSSLTLSLLRCIPTEGNVYFDGIPTDSINLEDLRSNVTLIPQVPELLSGTLRRNIDPFGQHDDATLNDALRAAGLFSLQSETDEDKITLDTSIATGGGNLSVGQRQILALARAMVRRSKLLILDEATSAIDYKTDAVIQSSLRNELSDVTSIIIAHRLQTIMDADKIMVLDAGRLVEFDTPQQLLEKENGMFRALVDESGDRDALIAMVEAR</sequence>
<feature type="transmembrane region" description="Helical" evidence="9">
    <location>
        <begin position="1213"/>
        <end position="1239"/>
    </location>
</feature>
<evidence type="ECO:0000256" key="6">
    <source>
        <dbReference type="ARBA" id="ARBA00022989"/>
    </source>
</evidence>
<dbReference type="CDD" id="cd03244">
    <property type="entry name" value="ABCC_MRP_domain2"/>
    <property type="match status" value="1"/>
</dbReference>
<evidence type="ECO:0000313" key="13">
    <source>
        <dbReference type="Proteomes" id="UP001556367"/>
    </source>
</evidence>
<feature type="transmembrane region" description="Helical" evidence="9">
    <location>
        <begin position="316"/>
        <end position="345"/>
    </location>
</feature>
<evidence type="ECO:0000256" key="8">
    <source>
        <dbReference type="SAM" id="MobiDB-lite"/>
    </source>
</evidence>
<evidence type="ECO:0000256" key="2">
    <source>
        <dbReference type="ARBA" id="ARBA00022448"/>
    </source>
</evidence>
<dbReference type="PROSITE" id="PS50893">
    <property type="entry name" value="ABC_TRANSPORTER_2"/>
    <property type="match status" value="2"/>
</dbReference>
<evidence type="ECO:0000256" key="1">
    <source>
        <dbReference type="ARBA" id="ARBA00004370"/>
    </source>
</evidence>
<evidence type="ECO:0000256" key="4">
    <source>
        <dbReference type="ARBA" id="ARBA00022741"/>
    </source>
</evidence>
<feature type="transmembrane region" description="Helical" evidence="9">
    <location>
        <begin position="207"/>
        <end position="230"/>
    </location>
</feature>
<keyword evidence="13" id="KW-1185">Reference proteome</keyword>
<accession>A0ABR3J4T9</accession>
<dbReference type="PANTHER" id="PTHR24223:SF356">
    <property type="entry name" value="ATP-BINDING CASSETTE TRANSPORTER ABC4"/>
    <property type="match status" value="1"/>
</dbReference>
<dbReference type="InterPro" id="IPR003439">
    <property type="entry name" value="ABC_transporter-like_ATP-bd"/>
</dbReference>
<feature type="transmembrane region" description="Helical" evidence="9">
    <location>
        <begin position="556"/>
        <end position="578"/>
    </location>
</feature>
<feature type="region of interest" description="Disordered" evidence="8">
    <location>
        <begin position="488"/>
        <end position="511"/>
    </location>
</feature>
<feature type="transmembrane region" description="Helical" evidence="9">
    <location>
        <begin position="365"/>
        <end position="384"/>
    </location>
</feature>
<feature type="domain" description="ABC transporter" evidence="10">
    <location>
        <begin position="1396"/>
        <end position="1632"/>
    </location>
</feature>
<dbReference type="CDD" id="cd18604">
    <property type="entry name" value="ABC_6TM_VMR1_D2_like"/>
    <property type="match status" value="1"/>
</dbReference>
<feature type="transmembrane region" description="Helical" evidence="9">
    <location>
        <begin position="531"/>
        <end position="550"/>
    </location>
</feature>
<feature type="transmembrane region" description="Helical" evidence="9">
    <location>
        <begin position="1336"/>
        <end position="1355"/>
    </location>
</feature>
<protein>
    <recommendedName>
        <fullName evidence="14">P-loop containing nucleoside triphosphate hydrolase protein</fullName>
    </recommendedName>
</protein>
<evidence type="ECO:0000259" key="11">
    <source>
        <dbReference type="PROSITE" id="PS50929"/>
    </source>
</evidence>
<feature type="transmembrane region" description="Helical" evidence="9">
    <location>
        <begin position="74"/>
        <end position="99"/>
    </location>
</feature>
<keyword evidence="5" id="KW-0067">ATP-binding</keyword>
<dbReference type="Gene3D" id="3.40.50.300">
    <property type="entry name" value="P-loop containing nucleotide triphosphate hydrolases"/>
    <property type="match status" value="2"/>
</dbReference>
<evidence type="ECO:0000259" key="10">
    <source>
        <dbReference type="PROSITE" id="PS50893"/>
    </source>
</evidence>
<feature type="compositionally biased region" description="Polar residues" evidence="8">
    <location>
        <begin position="421"/>
        <end position="430"/>
    </location>
</feature>
<dbReference type="Gene3D" id="1.20.1560.10">
    <property type="entry name" value="ABC transporter type 1, transmembrane domain"/>
    <property type="match status" value="3"/>
</dbReference>
<keyword evidence="7 9" id="KW-0472">Membrane</keyword>
<keyword evidence="2" id="KW-0813">Transport</keyword>
<dbReference type="SUPFAM" id="SSF90123">
    <property type="entry name" value="ABC transporter transmembrane region"/>
    <property type="match status" value="2"/>
</dbReference>
<feature type="region of interest" description="Disordered" evidence="8">
    <location>
        <begin position="715"/>
        <end position="735"/>
    </location>
</feature>
<dbReference type="CDD" id="cd03250">
    <property type="entry name" value="ABCC_MRP_domain1"/>
    <property type="match status" value="1"/>
</dbReference>
<feature type="transmembrane region" description="Helical" evidence="9">
    <location>
        <begin position="168"/>
        <end position="187"/>
    </location>
</feature>
<dbReference type="CDD" id="cd18596">
    <property type="entry name" value="ABC_6TM_VMR1_D1_like"/>
    <property type="match status" value="1"/>
</dbReference>
<feature type="transmembrane region" description="Helical" evidence="9">
    <location>
        <begin position="12"/>
        <end position="30"/>
    </location>
</feature>
<dbReference type="InterPro" id="IPR011527">
    <property type="entry name" value="ABC1_TM_dom"/>
</dbReference>
<dbReference type="Pfam" id="PF00664">
    <property type="entry name" value="ABC_membrane"/>
    <property type="match status" value="2"/>
</dbReference>
<evidence type="ECO:0000256" key="7">
    <source>
        <dbReference type="ARBA" id="ARBA00023136"/>
    </source>
</evidence>
<dbReference type="InterPro" id="IPR050173">
    <property type="entry name" value="ABC_transporter_C-like"/>
</dbReference>